<dbReference type="AlphaFoldDB" id="A0A2P4ZER1"/>
<dbReference type="RefSeq" id="XP_024404944.1">
    <property type="nucleotide sequence ID" value="XM_024550336.1"/>
</dbReference>
<dbReference type="EMBL" id="JPDN02000035">
    <property type="protein sequence ID" value="PON22774.1"/>
    <property type="molecule type" value="Genomic_DNA"/>
</dbReference>
<keyword evidence="2" id="KW-1185">Reference proteome</keyword>
<evidence type="ECO:0000313" key="2">
    <source>
        <dbReference type="Proteomes" id="UP000054821"/>
    </source>
</evidence>
<proteinExistence type="predicted"/>
<dbReference type="Proteomes" id="UP000054821">
    <property type="component" value="Unassembled WGS sequence"/>
</dbReference>
<name>A0A2P4ZER1_9HYPO</name>
<sequence length="59" mass="6532">QFSISFSCTSISVFLSFFLSLSLSLSFSCVPYLPSLSSNFLLTTNKDMPRALDEELNAD</sequence>
<comment type="caution">
    <text evidence="1">The sequence shown here is derived from an EMBL/GenBank/DDBJ whole genome shotgun (WGS) entry which is preliminary data.</text>
</comment>
<protein>
    <submittedName>
        <fullName evidence="1">Uncharacterized protein</fullName>
    </submittedName>
</protein>
<reference evidence="1 2" key="1">
    <citation type="journal article" date="2016" name="Genome Announc.">
        <title>Draft Whole-Genome Sequence of Trichoderma gamsii T6085, a Promising Biocontrol Agent of Fusarium Head Blight on Wheat.</title>
        <authorList>
            <person name="Baroncelli R."/>
            <person name="Zapparata A."/>
            <person name="Piaggeschi G."/>
            <person name="Sarrocco S."/>
            <person name="Vannacci G."/>
        </authorList>
    </citation>
    <scope>NUCLEOTIDE SEQUENCE [LARGE SCALE GENOMIC DNA]</scope>
    <source>
        <strain evidence="1 2">T6085</strain>
    </source>
</reference>
<evidence type="ECO:0000313" key="1">
    <source>
        <dbReference type="EMBL" id="PON22774.1"/>
    </source>
</evidence>
<accession>A0A2P4ZER1</accession>
<feature type="non-terminal residue" evidence="1">
    <location>
        <position position="1"/>
    </location>
</feature>
<gene>
    <name evidence="1" type="ORF">TGAM01_v208460</name>
</gene>
<organism evidence="1 2">
    <name type="scientific">Trichoderma gamsii</name>
    <dbReference type="NCBI Taxonomy" id="398673"/>
    <lineage>
        <taxon>Eukaryota</taxon>
        <taxon>Fungi</taxon>
        <taxon>Dikarya</taxon>
        <taxon>Ascomycota</taxon>
        <taxon>Pezizomycotina</taxon>
        <taxon>Sordariomycetes</taxon>
        <taxon>Hypocreomycetidae</taxon>
        <taxon>Hypocreales</taxon>
        <taxon>Hypocreaceae</taxon>
        <taxon>Trichoderma</taxon>
    </lineage>
</organism>
<dbReference type="GeneID" id="36347778"/>